<reference evidence="5" key="1">
    <citation type="journal article" date="2019" name="Int. J. Syst. Evol. Microbiol.">
        <title>The Global Catalogue of Microorganisms (GCM) 10K type strain sequencing project: providing services to taxonomists for standard genome sequencing and annotation.</title>
        <authorList>
            <consortium name="The Broad Institute Genomics Platform"/>
            <consortium name="The Broad Institute Genome Sequencing Center for Infectious Disease"/>
            <person name="Wu L."/>
            <person name="Ma J."/>
        </authorList>
    </citation>
    <scope>NUCLEOTIDE SEQUENCE [LARGE SCALE GENOMIC DNA]</scope>
    <source>
        <strain evidence="5">CGMCC 4.7248</strain>
    </source>
</reference>
<keyword evidence="5" id="KW-1185">Reference proteome</keyword>
<evidence type="ECO:0000313" key="5">
    <source>
        <dbReference type="Proteomes" id="UP001596154"/>
    </source>
</evidence>
<evidence type="ECO:0008006" key="6">
    <source>
        <dbReference type="Google" id="ProtNLM"/>
    </source>
</evidence>
<name>A0ABW0UPL9_9ACTN</name>
<keyword evidence="3" id="KW-0732">Signal</keyword>
<keyword evidence="2" id="KW-1133">Transmembrane helix</keyword>
<feature type="chain" id="PRO_5045850189" description="Secreted protein" evidence="3">
    <location>
        <begin position="21"/>
        <end position="230"/>
    </location>
</feature>
<sequence length="230" mass="23636">MGALAASTALLVWGASPASAGGPTSVVVVSPGSEKTASLYHSDKEYRELERLLGPLGGAGGTRTKPPEAVLEASRQINVTWLIHDVTPWRVDQVYVVNGSGGNVWIHTTTKPTGSFDGLWHRARQPVALQDLLDELGVMGRASQGDSSGSAPVPAQTDGAATSTAGGAASATPATGTRAAAADGGTDWWWALPGAAVGAVLALVLRPFAGRIQGARRERVAEPKQELLDA</sequence>
<keyword evidence="2" id="KW-0812">Transmembrane</keyword>
<dbReference type="RefSeq" id="WP_381022159.1">
    <property type="nucleotide sequence ID" value="NZ_JBHSNY010000005.1"/>
</dbReference>
<feature type="region of interest" description="Disordered" evidence="1">
    <location>
        <begin position="140"/>
        <end position="180"/>
    </location>
</feature>
<evidence type="ECO:0000256" key="2">
    <source>
        <dbReference type="SAM" id="Phobius"/>
    </source>
</evidence>
<gene>
    <name evidence="4" type="ORF">ACFPZJ_17305</name>
</gene>
<evidence type="ECO:0000256" key="3">
    <source>
        <dbReference type="SAM" id="SignalP"/>
    </source>
</evidence>
<comment type="caution">
    <text evidence="4">The sequence shown here is derived from an EMBL/GenBank/DDBJ whole genome shotgun (WGS) entry which is preliminary data.</text>
</comment>
<feature type="compositionally biased region" description="Low complexity" evidence="1">
    <location>
        <begin position="157"/>
        <end position="180"/>
    </location>
</feature>
<dbReference type="Proteomes" id="UP001596154">
    <property type="component" value="Unassembled WGS sequence"/>
</dbReference>
<feature type="signal peptide" evidence="3">
    <location>
        <begin position="1"/>
        <end position="20"/>
    </location>
</feature>
<keyword evidence="2" id="KW-0472">Membrane</keyword>
<accession>A0ABW0UPL9</accession>
<feature type="transmembrane region" description="Helical" evidence="2">
    <location>
        <begin position="188"/>
        <end position="209"/>
    </location>
</feature>
<organism evidence="4 5">
    <name type="scientific">Streptomyces bullii</name>
    <dbReference type="NCBI Taxonomy" id="349910"/>
    <lineage>
        <taxon>Bacteria</taxon>
        <taxon>Bacillati</taxon>
        <taxon>Actinomycetota</taxon>
        <taxon>Actinomycetes</taxon>
        <taxon>Kitasatosporales</taxon>
        <taxon>Streptomycetaceae</taxon>
        <taxon>Streptomyces</taxon>
    </lineage>
</organism>
<evidence type="ECO:0000256" key="1">
    <source>
        <dbReference type="SAM" id="MobiDB-lite"/>
    </source>
</evidence>
<dbReference type="EMBL" id="JBHSNY010000005">
    <property type="protein sequence ID" value="MFC5635518.1"/>
    <property type="molecule type" value="Genomic_DNA"/>
</dbReference>
<proteinExistence type="predicted"/>
<protein>
    <recommendedName>
        <fullName evidence="6">Secreted protein</fullName>
    </recommendedName>
</protein>
<evidence type="ECO:0000313" key="4">
    <source>
        <dbReference type="EMBL" id="MFC5635518.1"/>
    </source>
</evidence>